<reference evidence="1" key="2">
    <citation type="submission" date="2022-06" db="UniProtKB">
        <authorList>
            <consortium name="EnsemblMetazoa"/>
        </authorList>
    </citation>
    <scope>IDENTIFICATION</scope>
    <source>
        <strain evidence="1">PS312</strain>
    </source>
</reference>
<dbReference type="AlphaFoldDB" id="A0A2A6CBX0"/>
<dbReference type="Proteomes" id="UP000005239">
    <property type="component" value="Unassembled WGS sequence"/>
</dbReference>
<reference evidence="2" key="1">
    <citation type="journal article" date="2008" name="Nat. Genet.">
        <title>The Pristionchus pacificus genome provides a unique perspective on nematode lifestyle and parasitism.</title>
        <authorList>
            <person name="Dieterich C."/>
            <person name="Clifton S.W."/>
            <person name="Schuster L.N."/>
            <person name="Chinwalla A."/>
            <person name="Delehaunty K."/>
            <person name="Dinkelacker I."/>
            <person name="Fulton L."/>
            <person name="Fulton R."/>
            <person name="Godfrey J."/>
            <person name="Minx P."/>
            <person name="Mitreva M."/>
            <person name="Roeseler W."/>
            <person name="Tian H."/>
            <person name="Witte H."/>
            <person name="Yang S.P."/>
            <person name="Wilson R.K."/>
            <person name="Sommer R.J."/>
        </authorList>
    </citation>
    <scope>NUCLEOTIDE SEQUENCE [LARGE SCALE GENOMIC DNA]</scope>
    <source>
        <strain evidence="2">PS312</strain>
    </source>
</reference>
<evidence type="ECO:0000313" key="2">
    <source>
        <dbReference type="Proteomes" id="UP000005239"/>
    </source>
</evidence>
<accession>A0A8R1Z505</accession>
<keyword evidence="2" id="KW-1185">Reference proteome</keyword>
<sequence>MWSMQSMRVDRDGRHRARAREEHLCCCTSGSCGTLPLATAAAPIALSTTAAPARAPFRCSRTEGVVGGGRGRVWEMDNDVCGCSAFPSGGLSLLLDGCGGGKRQRQRRIAAT</sequence>
<proteinExistence type="predicted"/>
<organism evidence="1 2">
    <name type="scientific">Pristionchus pacificus</name>
    <name type="common">Parasitic nematode worm</name>
    <dbReference type="NCBI Taxonomy" id="54126"/>
    <lineage>
        <taxon>Eukaryota</taxon>
        <taxon>Metazoa</taxon>
        <taxon>Ecdysozoa</taxon>
        <taxon>Nematoda</taxon>
        <taxon>Chromadorea</taxon>
        <taxon>Rhabditida</taxon>
        <taxon>Rhabditina</taxon>
        <taxon>Diplogasteromorpha</taxon>
        <taxon>Diplogasteroidea</taxon>
        <taxon>Neodiplogasteridae</taxon>
        <taxon>Pristionchus</taxon>
    </lineage>
</organism>
<evidence type="ECO:0000313" key="1">
    <source>
        <dbReference type="EnsemblMetazoa" id="PPA44957.1"/>
    </source>
</evidence>
<protein>
    <submittedName>
        <fullName evidence="1">Uncharacterized protein</fullName>
    </submittedName>
</protein>
<gene>
    <name evidence="1" type="primary">WBGene00283326</name>
</gene>
<name>A0A2A6CBX0_PRIPA</name>
<accession>A0A2A6CBX0</accession>
<dbReference type="EnsemblMetazoa" id="PPA44957.1">
    <property type="protein sequence ID" value="PPA44957.1"/>
    <property type="gene ID" value="WBGene00283326"/>
</dbReference>